<dbReference type="Proteomes" id="UP000256661">
    <property type="component" value="Unassembled WGS sequence"/>
</dbReference>
<dbReference type="Gene3D" id="1.20.1250.20">
    <property type="entry name" value="MFS general substrate transporter like domains"/>
    <property type="match status" value="1"/>
</dbReference>
<feature type="transmembrane region" description="Helical" evidence="13">
    <location>
        <begin position="427"/>
        <end position="447"/>
    </location>
</feature>
<keyword evidence="16" id="KW-1185">Reference proteome</keyword>
<feature type="transmembrane region" description="Helical" evidence="13">
    <location>
        <begin position="326"/>
        <end position="344"/>
    </location>
</feature>
<organism evidence="15 16">
    <name type="scientific">Thermomonospora umbrina</name>
    <dbReference type="NCBI Taxonomy" id="111806"/>
    <lineage>
        <taxon>Bacteria</taxon>
        <taxon>Bacillati</taxon>
        <taxon>Actinomycetota</taxon>
        <taxon>Actinomycetes</taxon>
        <taxon>Streptosporangiales</taxon>
        <taxon>Thermomonosporaceae</taxon>
        <taxon>Thermomonospora</taxon>
    </lineage>
</organism>
<dbReference type="GO" id="GO:0006233">
    <property type="term" value="P:dTDP biosynthetic process"/>
    <property type="evidence" value="ECO:0007669"/>
    <property type="project" value="InterPro"/>
</dbReference>
<evidence type="ECO:0000256" key="11">
    <source>
        <dbReference type="HAMAP-Rule" id="MF_00165"/>
    </source>
</evidence>
<evidence type="ECO:0000256" key="6">
    <source>
        <dbReference type="ARBA" id="ARBA00022741"/>
    </source>
</evidence>
<feature type="transmembrane region" description="Helical" evidence="13">
    <location>
        <begin position="150"/>
        <end position="173"/>
    </location>
</feature>
<dbReference type="OrthoDB" id="9774907at2"/>
<feature type="binding site" evidence="11">
    <location>
        <begin position="492"/>
        <end position="499"/>
    </location>
    <ligand>
        <name>ATP</name>
        <dbReference type="ChEBI" id="CHEBI:30616"/>
    </ligand>
</feature>
<evidence type="ECO:0000256" key="9">
    <source>
        <dbReference type="ARBA" id="ARBA00048743"/>
    </source>
</evidence>
<evidence type="ECO:0000256" key="8">
    <source>
        <dbReference type="ARBA" id="ARBA00022840"/>
    </source>
</evidence>
<reference evidence="15 16" key="1">
    <citation type="submission" date="2018-08" db="EMBL/GenBank/DDBJ databases">
        <title>Sequencing the genomes of 1000 actinobacteria strains.</title>
        <authorList>
            <person name="Klenk H.-P."/>
        </authorList>
    </citation>
    <scope>NUCLEOTIDE SEQUENCE [LARGE SCALE GENOMIC DNA]</scope>
    <source>
        <strain evidence="15 16">DSM 43927</strain>
    </source>
</reference>
<dbReference type="EC" id="2.7.4.9" evidence="2 11"/>
<evidence type="ECO:0000256" key="13">
    <source>
        <dbReference type="SAM" id="Phobius"/>
    </source>
</evidence>
<feature type="transmembrane region" description="Helical" evidence="13">
    <location>
        <begin position="384"/>
        <end position="407"/>
    </location>
</feature>
<feature type="transmembrane region" description="Helical" evidence="13">
    <location>
        <begin position="21"/>
        <end position="45"/>
    </location>
</feature>
<comment type="catalytic activity">
    <reaction evidence="9 11">
        <text>dTMP + ATP = dTDP + ADP</text>
        <dbReference type="Rhea" id="RHEA:13517"/>
        <dbReference type="ChEBI" id="CHEBI:30616"/>
        <dbReference type="ChEBI" id="CHEBI:58369"/>
        <dbReference type="ChEBI" id="CHEBI:63528"/>
        <dbReference type="ChEBI" id="CHEBI:456216"/>
        <dbReference type="EC" id="2.7.4.9"/>
    </reaction>
</comment>
<comment type="caution">
    <text evidence="15">The sequence shown here is derived from an EMBL/GenBank/DDBJ whole genome shotgun (WGS) entry which is preliminary data.</text>
</comment>
<accession>A0A3D9T237</accession>
<evidence type="ECO:0000256" key="1">
    <source>
        <dbReference type="ARBA" id="ARBA00009776"/>
    </source>
</evidence>
<dbReference type="CDD" id="cd01672">
    <property type="entry name" value="TMPK"/>
    <property type="match status" value="1"/>
</dbReference>
<dbReference type="InterPro" id="IPR018094">
    <property type="entry name" value="Thymidylate_kinase"/>
</dbReference>
<dbReference type="HAMAP" id="MF_00165">
    <property type="entry name" value="Thymidylate_kinase"/>
    <property type="match status" value="1"/>
</dbReference>
<evidence type="ECO:0000256" key="2">
    <source>
        <dbReference type="ARBA" id="ARBA00012980"/>
    </source>
</evidence>
<dbReference type="GO" id="GO:0006227">
    <property type="term" value="P:dUDP biosynthetic process"/>
    <property type="evidence" value="ECO:0007669"/>
    <property type="project" value="TreeGrafter"/>
</dbReference>
<dbReference type="InterPro" id="IPR036259">
    <property type="entry name" value="MFS_trans_sf"/>
</dbReference>
<dbReference type="PANTHER" id="PTHR10344">
    <property type="entry name" value="THYMIDYLATE KINASE"/>
    <property type="match status" value="1"/>
</dbReference>
<dbReference type="GO" id="GO:0004798">
    <property type="term" value="F:dTMP kinase activity"/>
    <property type="evidence" value="ECO:0007669"/>
    <property type="project" value="UniProtKB-UniRule"/>
</dbReference>
<dbReference type="InterPro" id="IPR027417">
    <property type="entry name" value="P-loop_NTPase"/>
</dbReference>
<feature type="transmembrane region" description="Helical" evidence="13">
    <location>
        <begin position="57"/>
        <end position="82"/>
    </location>
</feature>
<evidence type="ECO:0000256" key="5">
    <source>
        <dbReference type="ARBA" id="ARBA00022727"/>
    </source>
</evidence>
<dbReference type="InterPro" id="IPR018095">
    <property type="entry name" value="Thymidylate_kin_CS"/>
</dbReference>
<feature type="region of interest" description="Disordered" evidence="12">
    <location>
        <begin position="210"/>
        <end position="237"/>
    </location>
</feature>
<protein>
    <recommendedName>
        <fullName evidence="3 11">Thymidylate kinase</fullName>
        <ecNumber evidence="2 11">2.7.4.9</ecNumber>
    </recommendedName>
    <alternativeName>
        <fullName evidence="11">dTMP kinase</fullName>
    </alternativeName>
</protein>
<dbReference type="RefSeq" id="WP_116023426.1">
    <property type="nucleotide sequence ID" value="NZ_QTTT01000001.1"/>
</dbReference>
<proteinExistence type="inferred from homology"/>
<name>A0A3D9T237_9ACTN</name>
<dbReference type="AlphaFoldDB" id="A0A3D9T237"/>
<keyword evidence="6 11" id="KW-0547">Nucleotide-binding</keyword>
<evidence type="ECO:0000256" key="7">
    <source>
        <dbReference type="ARBA" id="ARBA00022777"/>
    </source>
</evidence>
<keyword evidence="7 11" id="KW-0418">Kinase</keyword>
<evidence type="ECO:0000256" key="12">
    <source>
        <dbReference type="SAM" id="MobiDB-lite"/>
    </source>
</evidence>
<gene>
    <name evidence="11" type="primary">tmk</name>
    <name evidence="15" type="ORF">DFJ69_3380</name>
</gene>
<keyword evidence="8 11" id="KW-0067">ATP-binding</keyword>
<keyword evidence="13" id="KW-0472">Membrane</keyword>
<dbReference type="Gene3D" id="3.40.50.300">
    <property type="entry name" value="P-loop containing nucleotide triphosphate hydrolases"/>
    <property type="match status" value="1"/>
</dbReference>
<dbReference type="NCBIfam" id="TIGR00041">
    <property type="entry name" value="DTMP_kinase"/>
    <property type="match status" value="1"/>
</dbReference>
<feature type="transmembrane region" description="Helical" evidence="13">
    <location>
        <begin position="294"/>
        <end position="314"/>
    </location>
</feature>
<keyword evidence="5 11" id="KW-0545">Nucleotide biosynthesis</keyword>
<evidence type="ECO:0000256" key="3">
    <source>
        <dbReference type="ARBA" id="ARBA00017144"/>
    </source>
</evidence>
<comment type="similarity">
    <text evidence="1 11">Belongs to the thymidylate kinase family.</text>
</comment>
<dbReference type="SUPFAM" id="SSF52540">
    <property type="entry name" value="P-loop containing nucleoside triphosphate hydrolases"/>
    <property type="match status" value="1"/>
</dbReference>
<dbReference type="GO" id="GO:0005829">
    <property type="term" value="C:cytosol"/>
    <property type="evidence" value="ECO:0007669"/>
    <property type="project" value="TreeGrafter"/>
</dbReference>
<feature type="transmembrane region" description="Helical" evidence="13">
    <location>
        <begin position="260"/>
        <end position="282"/>
    </location>
</feature>
<dbReference type="GO" id="GO:0005524">
    <property type="term" value="F:ATP binding"/>
    <property type="evidence" value="ECO:0007669"/>
    <property type="project" value="UniProtKB-UniRule"/>
</dbReference>
<dbReference type="Pfam" id="PF02223">
    <property type="entry name" value="Thymidylate_kin"/>
    <property type="match status" value="1"/>
</dbReference>
<keyword evidence="13" id="KW-1133">Transmembrane helix</keyword>
<dbReference type="PANTHER" id="PTHR10344:SF4">
    <property type="entry name" value="UMP-CMP KINASE 2, MITOCHONDRIAL"/>
    <property type="match status" value="1"/>
</dbReference>
<feature type="domain" description="Thymidylate kinase-like" evidence="14">
    <location>
        <begin position="490"/>
        <end position="677"/>
    </location>
</feature>
<dbReference type="EMBL" id="QTTT01000001">
    <property type="protein sequence ID" value="REE97901.1"/>
    <property type="molecule type" value="Genomic_DNA"/>
</dbReference>
<dbReference type="InterPro" id="IPR039430">
    <property type="entry name" value="Thymidylate_kin-like_dom"/>
</dbReference>
<feature type="transmembrane region" description="Helical" evidence="13">
    <location>
        <begin position="350"/>
        <end position="372"/>
    </location>
</feature>
<dbReference type="FunFam" id="3.40.50.300:FF:000225">
    <property type="entry name" value="Thymidylate kinase"/>
    <property type="match status" value="1"/>
</dbReference>
<feature type="transmembrane region" description="Helical" evidence="13">
    <location>
        <begin position="185"/>
        <end position="204"/>
    </location>
</feature>
<evidence type="ECO:0000256" key="4">
    <source>
        <dbReference type="ARBA" id="ARBA00022679"/>
    </source>
</evidence>
<evidence type="ECO:0000313" key="15">
    <source>
        <dbReference type="EMBL" id="REE97901.1"/>
    </source>
</evidence>
<dbReference type="SUPFAM" id="SSF103473">
    <property type="entry name" value="MFS general substrate transporter"/>
    <property type="match status" value="1"/>
</dbReference>
<evidence type="ECO:0000256" key="10">
    <source>
        <dbReference type="ARBA" id="ARBA00057735"/>
    </source>
</evidence>
<keyword evidence="4 11" id="KW-0808">Transferase</keyword>
<dbReference type="PROSITE" id="PS01331">
    <property type="entry name" value="THYMIDYLATE_KINASE"/>
    <property type="match status" value="1"/>
</dbReference>
<evidence type="ECO:0000313" key="16">
    <source>
        <dbReference type="Proteomes" id="UP000256661"/>
    </source>
</evidence>
<comment type="function">
    <text evidence="10 11">Phosphorylation of dTMP to form dTDP in both de novo and salvage pathways of dTTP synthesis.</text>
</comment>
<evidence type="ECO:0000259" key="14">
    <source>
        <dbReference type="Pfam" id="PF02223"/>
    </source>
</evidence>
<keyword evidence="13" id="KW-0812">Transmembrane</keyword>
<sequence>MTRTGAAEQPGVLSIRPLRRLWVALSLSGLGDWLGLLALTALAAALTSGEGFAEQTYWVGGVLVAAVLPGLVLGSPAAAAAARLDRRTTMAAVDVARFGLLLSAPLVGRPVWLVAAAFLTGCLTPLWRAAADSAFADMAGPDRAADARRLALRTLYGAAPVAGLLFALLALLAGGLLDEDLRADLPAYVTAAVFLLSAVAVFTAQGIPSRGTGAPSWEGPATPSAPPARGGQDAVHSGAGGAGGVAGLGAGRRVVAAVPVVRGLAIGLAGAFLAGGAVVGVARVHVGTLHGGDAGYGALFGAAFLGMAFGLFVGPRMLGDFSRRRLLGLAVIAAGLTQIALALVQNLVVAVTLTGLLGWTVGVAWATARTLIQREADEEARGPAQAFLQSLVHVVLLMVLIVAPVVAGLTGRHRFAPADDAAYSFDGTGAVLLGTAVLTLLAGLVAYRQLDDRRGVPLTGELSAALRGVPYVPPGTDVQETRTRGVFIAFEGGEGAGKTTQARLTAIWLRDHGYDVVTTNEPGATKVGMRLRAILLDKETTGLSSRAETLLYAADRADHVANVITPALERGAIVVTDRYVDSSLAYQGYGRKLAVDEIAEVNRWATGELAPHLTVLLDVPPETGFGRFASPADRMESEPREFHERVRRGFRKLAEADPDRYLVIDAGQSQEDITRQIRDRVREILPDPIPAGTEDITSTFPIIRD</sequence>
<dbReference type="GO" id="GO:0006235">
    <property type="term" value="P:dTTP biosynthetic process"/>
    <property type="evidence" value="ECO:0007669"/>
    <property type="project" value="UniProtKB-UniRule"/>
</dbReference>